<feature type="binding site" evidence="8">
    <location>
        <position position="183"/>
    </location>
    <ligand>
        <name>ATP</name>
        <dbReference type="ChEBI" id="CHEBI:30616"/>
    </ligand>
</feature>
<dbReference type="EC" id="2.7.7.-" evidence="8"/>
<comment type="function">
    <text evidence="8">Nucleotidyltransferase involved in the post-translational modification of proteins. It can catalyze the addition of adenosine monophosphate (AMP) or uridine monophosphate (UMP) to a protein, resulting in modifications known as AMPylation and UMPylation.</text>
</comment>
<accession>A0A1T2L534</accession>
<comment type="catalytic activity">
    <reaction evidence="8">
        <text>L-tyrosyl-[protein] + ATP = O-(5'-adenylyl)-L-tyrosyl-[protein] + diphosphate</text>
        <dbReference type="Rhea" id="RHEA:54288"/>
        <dbReference type="Rhea" id="RHEA-COMP:10136"/>
        <dbReference type="Rhea" id="RHEA-COMP:13846"/>
        <dbReference type="ChEBI" id="CHEBI:30616"/>
        <dbReference type="ChEBI" id="CHEBI:33019"/>
        <dbReference type="ChEBI" id="CHEBI:46858"/>
        <dbReference type="ChEBI" id="CHEBI:83624"/>
        <dbReference type="EC" id="2.7.7.108"/>
    </reaction>
</comment>
<feature type="binding site" evidence="8">
    <location>
        <position position="253"/>
    </location>
    <ligand>
        <name>Mg(2+)</name>
        <dbReference type="ChEBI" id="CHEBI:18420"/>
    </ligand>
</feature>
<feature type="binding site" evidence="8">
    <location>
        <position position="262"/>
    </location>
    <ligand>
        <name>Mg(2+)</name>
        <dbReference type="ChEBI" id="CHEBI:18420"/>
    </ligand>
</feature>
<dbReference type="InterPro" id="IPR003846">
    <property type="entry name" value="SelO"/>
</dbReference>
<dbReference type="NCBIfam" id="NF000658">
    <property type="entry name" value="PRK00029.1"/>
    <property type="match status" value="1"/>
</dbReference>
<dbReference type="HAMAP" id="MF_00692">
    <property type="entry name" value="SelO"/>
    <property type="match status" value="1"/>
</dbReference>
<feature type="binding site" evidence="8">
    <location>
        <position position="262"/>
    </location>
    <ligand>
        <name>ATP</name>
        <dbReference type="ChEBI" id="CHEBI:30616"/>
    </ligand>
</feature>
<evidence type="ECO:0000256" key="5">
    <source>
        <dbReference type="ARBA" id="ARBA00022741"/>
    </source>
</evidence>
<keyword evidence="4 8" id="KW-0479">Metal-binding</keyword>
<organism evidence="9 10">
    <name type="scientific">Solemya pervernicosa gill symbiont</name>
    <dbReference type="NCBI Taxonomy" id="642797"/>
    <lineage>
        <taxon>Bacteria</taxon>
        <taxon>Pseudomonadati</taxon>
        <taxon>Pseudomonadota</taxon>
        <taxon>Gammaproteobacteria</taxon>
        <taxon>sulfur-oxidizing symbionts</taxon>
    </lineage>
</organism>
<dbReference type="GO" id="GO:0070733">
    <property type="term" value="F:AMPylase activity"/>
    <property type="evidence" value="ECO:0007669"/>
    <property type="project" value="UniProtKB-EC"/>
</dbReference>
<comment type="catalytic activity">
    <reaction evidence="8">
        <text>L-histidyl-[protein] + UTP = N(tele)-(5'-uridylyl)-L-histidyl-[protein] + diphosphate</text>
        <dbReference type="Rhea" id="RHEA:83891"/>
        <dbReference type="Rhea" id="RHEA-COMP:9745"/>
        <dbReference type="Rhea" id="RHEA-COMP:20239"/>
        <dbReference type="ChEBI" id="CHEBI:29979"/>
        <dbReference type="ChEBI" id="CHEBI:33019"/>
        <dbReference type="ChEBI" id="CHEBI:46398"/>
        <dbReference type="ChEBI" id="CHEBI:233474"/>
    </reaction>
</comment>
<comment type="catalytic activity">
    <reaction evidence="8">
        <text>L-tyrosyl-[protein] + UTP = O-(5'-uridylyl)-L-tyrosyl-[protein] + diphosphate</text>
        <dbReference type="Rhea" id="RHEA:83887"/>
        <dbReference type="Rhea" id="RHEA-COMP:10136"/>
        <dbReference type="Rhea" id="RHEA-COMP:20238"/>
        <dbReference type="ChEBI" id="CHEBI:33019"/>
        <dbReference type="ChEBI" id="CHEBI:46398"/>
        <dbReference type="ChEBI" id="CHEBI:46858"/>
        <dbReference type="ChEBI" id="CHEBI:90602"/>
    </reaction>
</comment>
<comment type="cofactor">
    <cofactor evidence="8">
        <name>Mg(2+)</name>
        <dbReference type="ChEBI" id="CHEBI:18420"/>
    </cofactor>
    <cofactor evidence="8">
        <name>Mn(2+)</name>
        <dbReference type="ChEBI" id="CHEBI:29035"/>
    </cofactor>
</comment>
<protein>
    <recommendedName>
        <fullName evidence="8">Protein nucleotidyltransferase YdiU</fullName>
        <ecNumber evidence="8">2.7.7.-</ecNumber>
    </recommendedName>
    <alternativeName>
        <fullName evidence="8">Protein adenylyltransferase YdiU</fullName>
        <ecNumber evidence="8">2.7.7.108</ecNumber>
    </alternativeName>
    <alternativeName>
        <fullName evidence="8">Protein uridylyltransferase YdiU</fullName>
        <ecNumber evidence="8">2.7.7.-</ecNumber>
    </alternativeName>
</protein>
<dbReference type="RefSeq" id="WP_078483706.1">
    <property type="nucleotide sequence ID" value="NZ_MPRL01000031.1"/>
</dbReference>
<evidence type="ECO:0000313" key="10">
    <source>
        <dbReference type="Proteomes" id="UP000191110"/>
    </source>
</evidence>
<dbReference type="Proteomes" id="UP000191110">
    <property type="component" value="Unassembled WGS sequence"/>
</dbReference>
<comment type="similarity">
    <text evidence="1 8">Belongs to the SELO family.</text>
</comment>
<dbReference type="PANTHER" id="PTHR32057:SF14">
    <property type="entry name" value="PROTEIN ADENYLYLTRANSFERASE SELO, MITOCHONDRIAL"/>
    <property type="match status" value="1"/>
</dbReference>
<feature type="binding site" evidence="8">
    <location>
        <position position="113"/>
    </location>
    <ligand>
        <name>ATP</name>
        <dbReference type="ChEBI" id="CHEBI:30616"/>
    </ligand>
</feature>
<keyword evidence="6 8" id="KW-0067">ATP-binding</keyword>
<keyword evidence="2 8" id="KW-0808">Transferase</keyword>
<dbReference type="GO" id="GO:0030145">
    <property type="term" value="F:manganese ion binding"/>
    <property type="evidence" value="ECO:0007669"/>
    <property type="project" value="UniProtKB-UniRule"/>
</dbReference>
<dbReference type="GO" id="GO:0000287">
    <property type="term" value="F:magnesium ion binding"/>
    <property type="evidence" value="ECO:0007669"/>
    <property type="project" value="UniProtKB-UniRule"/>
</dbReference>
<dbReference type="GO" id="GO:0005524">
    <property type="term" value="F:ATP binding"/>
    <property type="evidence" value="ECO:0007669"/>
    <property type="project" value="UniProtKB-UniRule"/>
</dbReference>
<comment type="catalytic activity">
    <reaction evidence="8">
        <text>L-seryl-[protein] + ATP = 3-O-(5'-adenylyl)-L-seryl-[protein] + diphosphate</text>
        <dbReference type="Rhea" id="RHEA:58120"/>
        <dbReference type="Rhea" id="RHEA-COMP:9863"/>
        <dbReference type="Rhea" id="RHEA-COMP:15073"/>
        <dbReference type="ChEBI" id="CHEBI:29999"/>
        <dbReference type="ChEBI" id="CHEBI:30616"/>
        <dbReference type="ChEBI" id="CHEBI:33019"/>
        <dbReference type="ChEBI" id="CHEBI:142516"/>
        <dbReference type="EC" id="2.7.7.108"/>
    </reaction>
</comment>
<keyword evidence="10" id="KW-1185">Reference proteome</keyword>
<dbReference type="PANTHER" id="PTHR32057">
    <property type="entry name" value="PROTEIN ADENYLYLTRANSFERASE SELO, MITOCHONDRIAL"/>
    <property type="match status" value="1"/>
</dbReference>
<dbReference type="EC" id="2.7.7.108" evidence="8"/>
<feature type="binding site" evidence="8">
    <location>
        <position position="125"/>
    </location>
    <ligand>
        <name>ATP</name>
        <dbReference type="ChEBI" id="CHEBI:30616"/>
    </ligand>
</feature>
<feature type="active site" description="Proton acceptor" evidence="8">
    <location>
        <position position="252"/>
    </location>
</feature>
<reference evidence="9 10" key="1">
    <citation type="submission" date="2016-11" db="EMBL/GenBank/DDBJ databases">
        <title>Mixed transmission modes and dynamic genome evolution in an obligate animal-bacterial symbiosis.</title>
        <authorList>
            <person name="Russell S.L."/>
            <person name="Corbett-Detig R.B."/>
            <person name="Cavanaugh C.M."/>
        </authorList>
    </citation>
    <scope>NUCLEOTIDE SEQUENCE [LARGE SCALE GENOMIC DNA]</scope>
    <source>
        <strain evidence="9">Sveles-Q1</strain>
    </source>
</reference>
<evidence type="ECO:0000256" key="7">
    <source>
        <dbReference type="ARBA" id="ARBA00022842"/>
    </source>
</evidence>
<feature type="binding site" evidence="8">
    <location>
        <position position="126"/>
    </location>
    <ligand>
        <name>ATP</name>
        <dbReference type="ChEBI" id="CHEBI:30616"/>
    </ligand>
</feature>
<evidence type="ECO:0000256" key="3">
    <source>
        <dbReference type="ARBA" id="ARBA00022695"/>
    </source>
</evidence>
<keyword evidence="7 8" id="KW-0460">Magnesium</keyword>
<dbReference type="EMBL" id="MPRL01000031">
    <property type="protein sequence ID" value="OOZ40182.1"/>
    <property type="molecule type" value="Genomic_DNA"/>
</dbReference>
<evidence type="ECO:0000256" key="4">
    <source>
        <dbReference type="ARBA" id="ARBA00022723"/>
    </source>
</evidence>
<feature type="binding site" evidence="8">
    <location>
        <position position="176"/>
    </location>
    <ligand>
        <name>ATP</name>
        <dbReference type="ChEBI" id="CHEBI:30616"/>
    </ligand>
</feature>
<dbReference type="OrthoDB" id="9776281at2"/>
<feature type="binding site" evidence="8">
    <location>
        <position position="93"/>
    </location>
    <ligand>
        <name>ATP</name>
        <dbReference type="ChEBI" id="CHEBI:30616"/>
    </ligand>
</feature>
<keyword evidence="5 8" id="KW-0547">Nucleotide-binding</keyword>
<evidence type="ECO:0000256" key="1">
    <source>
        <dbReference type="ARBA" id="ARBA00009747"/>
    </source>
</evidence>
<evidence type="ECO:0000256" key="8">
    <source>
        <dbReference type="HAMAP-Rule" id="MF_00692"/>
    </source>
</evidence>
<keyword evidence="3 8" id="KW-0548">Nucleotidyltransferase</keyword>
<proteinExistence type="inferred from homology"/>
<feature type="binding site" evidence="8">
    <location>
        <position position="90"/>
    </location>
    <ligand>
        <name>ATP</name>
        <dbReference type="ChEBI" id="CHEBI:30616"/>
    </ligand>
</feature>
<dbReference type="Pfam" id="PF02696">
    <property type="entry name" value="SelO"/>
    <property type="match status" value="1"/>
</dbReference>
<keyword evidence="8" id="KW-0464">Manganese</keyword>
<comment type="catalytic activity">
    <reaction evidence="8">
        <text>L-threonyl-[protein] + ATP = 3-O-(5'-adenylyl)-L-threonyl-[protein] + diphosphate</text>
        <dbReference type="Rhea" id="RHEA:54292"/>
        <dbReference type="Rhea" id="RHEA-COMP:11060"/>
        <dbReference type="Rhea" id="RHEA-COMP:13847"/>
        <dbReference type="ChEBI" id="CHEBI:30013"/>
        <dbReference type="ChEBI" id="CHEBI:30616"/>
        <dbReference type="ChEBI" id="CHEBI:33019"/>
        <dbReference type="ChEBI" id="CHEBI:138113"/>
        <dbReference type="EC" id="2.7.7.108"/>
    </reaction>
</comment>
<sequence>MARLESLQFDNSFARLSDAFHTRISPTPLYRPHLACFNHTAAELIELDPAEAHRAEFVDYFNGARILPGADPLAAIYAGHQFGHFVPQLGDGRAVLLGEVRTSQGKRWELQLKGSGQTPYSRSADGRAVLRSTIREYLCSEAMHGLNIPTTRALCIIGSEEEVYRESLESGAMLLRMAPSHLRFGNFELFYYRNQYDELRQLADYAIDHLFPEIADAPNRYLELFREVSRRTAELISRWQLVGFAHGVMNTDNMSLLGLTIDYGPFGFLDSYDPSFICNHSDHTGRYAFAAQPMIARWNVSRLGQALLPLFEGSNKEAAEHANETLSEFMPHFDRHYSAGLAKKLGLTSSDTNDDQLVQSLLKQMQESGCDFTNLFRTLSDLQLDNPNADGPLRDQFIDRDGFDQWTINYRKRLHAEGSRDELRKQSMDRVNPKYILRNYLAQSAIERAEQGDYSEVDRLMSLLRDPFSEQAEMSEYAALPPDWANTIEVSCSS</sequence>
<comment type="caution">
    <text evidence="9">The sequence shown here is derived from an EMBL/GenBank/DDBJ whole genome shotgun (WGS) entry which is preliminary data.</text>
</comment>
<name>A0A1T2L534_9GAMM</name>
<comment type="catalytic activity">
    <reaction evidence="8">
        <text>L-seryl-[protein] + UTP = O-(5'-uridylyl)-L-seryl-[protein] + diphosphate</text>
        <dbReference type="Rhea" id="RHEA:64604"/>
        <dbReference type="Rhea" id="RHEA-COMP:9863"/>
        <dbReference type="Rhea" id="RHEA-COMP:16635"/>
        <dbReference type="ChEBI" id="CHEBI:29999"/>
        <dbReference type="ChEBI" id="CHEBI:33019"/>
        <dbReference type="ChEBI" id="CHEBI:46398"/>
        <dbReference type="ChEBI" id="CHEBI:156051"/>
    </reaction>
</comment>
<evidence type="ECO:0000256" key="6">
    <source>
        <dbReference type="ARBA" id="ARBA00022840"/>
    </source>
</evidence>
<feature type="binding site" evidence="8">
    <location>
        <position position="92"/>
    </location>
    <ligand>
        <name>ATP</name>
        <dbReference type="ChEBI" id="CHEBI:30616"/>
    </ligand>
</feature>
<evidence type="ECO:0000313" key="9">
    <source>
        <dbReference type="EMBL" id="OOZ40182.1"/>
    </source>
</evidence>
<gene>
    <name evidence="8" type="primary">ydiU</name>
    <name evidence="8" type="synonym">selO</name>
    <name evidence="9" type="ORF">BOW53_08770</name>
</gene>
<evidence type="ECO:0000256" key="2">
    <source>
        <dbReference type="ARBA" id="ARBA00022679"/>
    </source>
</evidence>
<dbReference type="AlphaFoldDB" id="A0A1T2L534"/>